<proteinExistence type="predicted"/>
<dbReference type="Gramene" id="PRQ36440">
    <property type="protein sequence ID" value="PRQ36440"/>
    <property type="gene ID" value="RchiOBHm_Chr4g0391581"/>
</dbReference>
<dbReference type="EMBL" id="PDCK01000042">
    <property type="protein sequence ID" value="PRQ36440.1"/>
    <property type="molecule type" value="Genomic_DNA"/>
</dbReference>
<comment type="caution">
    <text evidence="1">The sequence shown here is derived from an EMBL/GenBank/DDBJ whole genome shotgun (WGS) entry which is preliminary data.</text>
</comment>
<accession>A0A2P6QQH6</accession>
<keyword evidence="2" id="KW-1185">Reference proteome</keyword>
<name>A0A2P6QQH6_ROSCH</name>
<dbReference type="Proteomes" id="UP000238479">
    <property type="component" value="Chromosome 4"/>
</dbReference>
<evidence type="ECO:0000313" key="1">
    <source>
        <dbReference type="EMBL" id="PRQ36440.1"/>
    </source>
</evidence>
<sequence length="40" mass="4531">MEEERKKKKAASTGSFCALKERMTGTESPDKPTRFLSVRV</sequence>
<dbReference type="AlphaFoldDB" id="A0A2P6QQH6"/>
<protein>
    <submittedName>
        <fullName evidence="1">Uncharacterized protein</fullName>
    </submittedName>
</protein>
<evidence type="ECO:0000313" key="2">
    <source>
        <dbReference type="Proteomes" id="UP000238479"/>
    </source>
</evidence>
<organism evidence="1 2">
    <name type="scientific">Rosa chinensis</name>
    <name type="common">China rose</name>
    <dbReference type="NCBI Taxonomy" id="74649"/>
    <lineage>
        <taxon>Eukaryota</taxon>
        <taxon>Viridiplantae</taxon>
        <taxon>Streptophyta</taxon>
        <taxon>Embryophyta</taxon>
        <taxon>Tracheophyta</taxon>
        <taxon>Spermatophyta</taxon>
        <taxon>Magnoliopsida</taxon>
        <taxon>eudicotyledons</taxon>
        <taxon>Gunneridae</taxon>
        <taxon>Pentapetalae</taxon>
        <taxon>rosids</taxon>
        <taxon>fabids</taxon>
        <taxon>Rosales</taxon>
        <taxon>Rosaceae</taxon>
        <taxon>Rosoideae</taxon>
        <taxon>Rosoideae incertae sedis</taxon>
        <taxon>Rosa</taxon>
    </lineage>
</organism>
<gene>
    <name evidence="1" type="ORF">RchiOBHm_Chr4g0391581</name>
</gene>
<reference evidence="1 2" key="1">
    <citation type="journal article" date="2018" name="Nat. Genet.">
        <title>The Rosa genome provides new insights in the design of modern roses.</title>
        <authorList>
            <person name="Bendahmane M."/>
        </authorList>
    </citation>
    <scope>NUCLEOTIDE SEQUENCE [LARGE SCALE GENOMIC DNA]</scope>
    <source>
        <strain evidence="2">cv. Old Blush</strain>
    </source>
</reference>